<accession>A0A4Q0PRB4</accession>
<feature type="domain" description="DUF202" evidence="6">
    <location>
        <begin position="31"/>
        <end position="93"/>
    </location>
</feature>
<evidence type="ECO:0000256" key="5">
    <source>
        <dbReference type="SAM" id="Phobius"/>
    </source>
</evidence>
<evidence type="ECO:0000259" key="6">
    <source>
        <dbReference type="Pfam" id="PF02656"/>
    </source>
</evidence>
<name>A0A4Q0PRB4_9FLAO</name>
<sequence>MKSKLKSIIKVTNDYQPKEEIILRDHLAMERTKLANERTLLSYIRASLYLLLGGIGLLGLKDFQDLRILGYVSLSFSIILLIVGIYRFTQLKRHLKQQVYKPVENKKN</sequence>
<keyword evidence="3 5" id="KW-1133">Transmembrane helix</keyword>
<dbReference type="Proteomes" id="UP000290608">
    <property type="component" value="Unassembled WGS sequence"/>
</dbReference>
<evidence type="ECO:0000313" key="7">
    <source>
        <dbReference type="EMBL" id="RXG32425.1"/>
    </source>
</evidence>
<evidence type="ECO:0000256" key="2">
    <source>
        <dbReference type="ARBA" id="ARBA00022692"/>
    </source>
</evidence>
<feature type="transmembrane region" description="Helical" evidence="5">
    <location>
        <begin position="66"/>
        <end position="86"/>
    </location>
</feature>
<evidence type="ECO:0000256" key="1">
    <source>
        <dbReference type="ARBA" id="ARBA00004127"/>
    </source>
</evidence>
<dbReference type="AlphaFoldDB" id="A0A4Q0PRB4"/>
<dbReference type="EMBL" id="QOVL01000003">
    <property type="protein sequence ID" value="RXG32425.1"/>
    <property type="molecule type" value="Genomic_DNA"/>
</dbReference>
<reference evidence="7 8" key="1">
    <citation type="submission" date="2018-07" db="EMBL/GenBank/DDBJ databases">
        <title>Leeuwenhoekiella genomics.</title>
        <authorList>
            <person name="Tahon G."/>
            <person name="Willems A."/>
        </authorList>
    </citation>
    <scope>NUCLEOTIDE SEQUENCE [LARGE SCALE GENOMIC DNA]</scope>
    <source>
        <strain evidence="7 8">LMG 1345</strain>
    </source>
</reference>
<dbReference type="STRING" id="1122159.SAMN02745246_00928"/>
<feature type="transmembrane region" description="Helical" evidence="5">
    <location>
        <begin position="40"/>
        <end position="60"/>
    </location>
</feature>
<dbReference type="RefSeq" id="WP_241652560.1">
    <property type="nucleotide sequence ID" value="NZ_JBALUR010000004.1"/>
</dbReference>
<protein>
    <submittedName>
        <fullName evidence="7">Putative membrane protein</fullName>
    </submittedName>
</protein>
<keyword evidence="4 5" id="KW-0472">Membrane</keyword>
<dbReference type="Pfam" id="PF02656">
    <property type="entry name" value="DUF202"/>
    <property type="match status" value="1"/>
</dbReference>
<comment type="subcellular location">
    <subcellularLocation>
        <location evidence="1">Endomembrane system</location>
        <topology evidence="1">Multi-pass membrane protein</topology>
    </subcellularLocation>
</comment>
<gene>
    <name evidence="7" type="ORF">DSL99_747</name>
</gene>
<evidence type="ECO:0000313" key="8">
    <source>
        <dbReference type="Proteomes" id="UP000290608"/>
    </source>
</evidence>
<dbReference type="InterPro" id="IPR003807">
    <property type="entry name" value="DUF202"/>
</dbReference>
<dbReference type="GO" id="GO:0012505">
    <property type="term" value="C:endomembrane system"/>
    <property type="evidence" value="ECO:0007669"/>
    <property type="project" value="UniProtKB-SubCell"/>
</dbReference>
<evidence type="ECO:0000256" key="3">
    <source>
        <dbReference type="ARBA" id="ARBA00022989"/>
    </source>
</evidence>
<proteinExistence type="predicted"/>
<organism evidence="7 8">
    <name type="scientific">Leeuwenhoekiella marinoflava</name>
    <dbReference type="NCBI Taxonomy" id="988"/>
    <lineage>
        <taxon>Bacteria</taxon>
        <taxon>Pseudomonadati</taxon>
        <taxon>Bacteroidota</taxon>
        <taxon>Flavobacteriia</taxon>
        <taxon>Flavobacteriales</taxon>
        <taxon>Flavobacteriaceae</taxon>
        <taxon>Leeuwenhoekiella</taxon>
    </lineage>
</organism>
<comment type="caution">
    <text evidence="7">The sequence shown here is derived from an EMBL/GenBank/DDBJ whole genome shotgun (WGS) entry which is preliminary data.</text>
</comment>
<evidence type="ECO:0000256" key="4">
    <source>
        <dbReference type="ARBA" id="ARBA00023136"/>
    </source>
</evidence>
<keyword evidence="2 5" id="KW-0812">Transmembrane</keyword>